<evidence type="ECO:0000256" key="1">
    <source>
        <dbReference type="ARBA" id="ARBA00010169"/>
    </source>
</evidence>
<dbReference type="PANTHER" id="PTHR23419:SF8">
    <property type="entry name" value="FI09726P"/>
    <property type="match status" value="1"/>
</dbReference>
<dbReference type="RefSeq" id="WP_310375888.1">
    <property type="nucleotide sequence ID" value="NZ_JAVDYB010000001.1"/>
</dbReference>
<dbReference type="GO" id="GO:0005507">
    <property type="term" value="F:copper ion binding"/>
    <property type="evidence" value="ECO:0007669"/>
    <property type="project" value="TreeGrafter"/>
</dbReference>
<dbReference type="SUPFAM" id="SSF54913">
    <property type="entry name" value="GlnB-like"/>
    <property type="match status" value="1"/>
</dbReference>
<proteinExistence type="inferred from homology"/>
<keyword evidence="3" id="KW-1185">Reference proteome</keyword>
<dbReference type="Proteomes" id="UP001183643">
    <property type="component" value="Unassembled WGS sequence"/>
</dbReference>
<dbReference type="InterPro" id="IPR015867">
    <property type="entry name" value="N-reg_PII/ATP_PRibTrfase_C"/>
</dbReference>
<dbReference type="EMBL" id="JAVDYB010000001">
    <property type="protein sequence ID" value="MDR7281004.1"/>
    <property type="molecule type" value="Genomic_DNA"/>
</dbReference>
<evidence type="ECO:0000313" key="2">
    <source>
        <dbReference type="EMBL" id="MDR7281004.1"/>
    </source>
</evidence>
<accession>A0AAE3YZH5</accession>
<reference evidence="2" key="1">
    <citation type="submission" date="2023-07" db="EMBL/GenBank/DDBJ databases">
        <title>Sequencing the genomes of 1000 actinobacteria strains.</title>
        <authorList>
            <person name="Klenk H.-P."/>
        </authorList>
    </citation>
    <scope>NUCLEOTIDE SEQUENCE</scope>
    <source>
        <strain evidence="2">DSM 44707</strain>
    </source>
</reference>
<dbReference type="AlphaFoldDB" id="A0AAE3YZH5"/>
<dbReference type="Gene3D" id="3.30.70.120">
    <property type="match status" value="1"/>
</dbReference>
<dbReference type="Pfam" id="PF03091">
    <property type="entry name" value="CutA1"/>
    <property type="match status" value="1"/>
</dbReference>
<organism evidence="2 3">
    <name type="scientific">Catenuloplanes atrovinosus</name>
    <dbReference type="NCBI Taxonomy" id="137266"/>
    <lineage>
        <taxon>Bacteria</taxon>
        <taxon>Bacillati</taxon>
        <taxon>Actinomycetota</taxon>
        <taxon>Actinomycetes</taxon>
        <taxon>Micromonosporales</taxon>
        <taxon>Micromonosporaceae</taxon>
        <taxon>Catenuloplanes</taxon>
    </lineage>
</organism>
<dbReference type="InterPro" id="IPR011322">
    <property type="entry name" value="N-reg_PII-like_a/b"/>
</dbReference>
<sequence length="106" mass="11509">MEQTHLVTTTVDARPVADSLATAAVQARLAACAQVGGPITSTYWWDGAVRTAAEWVVQLKTTTDRLDELIEQLRALHPYDVPEIVAVPVSAGNPDYLSWVHASTHD</sequence>
<comment type="caution">
    <text evidence="2">The sequence shown here is derived from an EMBL/GenBank/DDBJ whole genome shotgun (WGS) entry which is preliminary data.</text>
</comment>
<protein>
    <submittedName>
        <fullName evidence="2">Periplasmic divalent cation tolerance protein</fullName>
    </submittedName>
</protein>
<comment type="similarity">
    <text evidence="1">Belongs to the CutA family.</text>
</comment>
<name>A0AAE3YZH5_9ACTN</name>
<gene>
    <name evidence="2" type="ORF">J2S41_007782</name>
</gene>
<evidence type="ECO:0000313" key="3">
    <source>
        <dbReference type="Proteomes" id="UP001183643"/>
    </source>
</evidence>
<dbReference type="InterPro" id="IPR004323">
    <property type="entry name" value="Ion_tolerance_CutA"/>
</dbReference>
<dbReference type="PANTHER" id="PTHR23419">
    <property type="entry name" value="DIVALENT CATION TOLERANCE CUTA-RELATED"/>
    <property type="match status" value="1"/>
</dbReference>
<dbReference type="GO" id="GO:0010038">
    <property type="term" value="P:response to metal ion"/>
    <property type="evidence" value="ECO:0007669"/>
    <property type="project" value="InterPro"/>
</dbReference>